<organism evidence="2 3">
    <name type="scientific">Buttiauxella agrestis ATCC 33320</name>
    <dbReference type="NCBI Taxonomy" id="1006004"/>
    <lineage>
        <taxon>Bacteria</taxon>
        <taxon>Pseudomonadati</taxon>
        <taxon>Pseudomonadota</taxon>
        <taxon>Gammaproteobacteria</taxon>
        <taxon>Enterobacterales</taxon>
        <taxon>Enterobacteriaceae</taxon>
        <taxon>Buttiauxella</taxon>
    </lineage>
</organism>
<keyword evidence="3" id="KW-1185">Reference proteome</keyword>
<name>A0A085G052_9ENTR</name>
<feature type="domain" description="YjiS-like" evidence="1">
    <location>
        <begin position="22"/>
        <end position="53"/>
    </location>
</feature>
<evidence type="ECO:0000313" key="2">
    <source>
        <dbReference type="EMBL" id="KFC77097.1"/>
    </source>
</evidence>
<dbReference type="Pfam" id="PF06568">
    <property type="entry name" value="YjiS-like"/>
    <property type="match status" value="1"/>
</dbReference>
<dbReference type="AlphaFoldDB" id="A0A085G052"/>
<gene>
    <name evidence="2" type="ORF">GBAG_4062</name>
</gene>
<accession>A0A085G052</accession>
<protein>
    <recommendedName>
        <fullName evidence="1">YjiS-like domain-containing protein</fullName>
    </recommendedName>
</protein>
<reference evidence="2 3" key="1">
    <citation type="submission" date="2014-05" db="EMBL/GenBank/DDBJ databases">
        <title>ATOL: Assembling a taxonomically balanced genome-scale reconstruction of the evolutionary history of the Enterobacteriaceae.</title>
        <authorList>
            <person name="Plunkett G.III."/>
            <person name="Neeno-Eckwall E.C."/>
            <person name="Glasner J.D."/>
            <person name="Perna N.T."/>
        </authorList>
    </citation>
    <scope>NUCLEOTIDE SEQUENCE [LARGE SCALE GENOMIC DNA]</scope>
    <source>
        <strain evidence="2 3">ATCC 33320</strain>
    </source>
</reference>
<proteinExistence type="predicted"/>
<dbReference type="STRING" id="1006004.GBAG_4062"/>
<dbReference type="EMBL" id="JMPI01000070">
    <property type="protein sequence ID" value="KFC77097.1"/>
    <property type="molecule type" value="Genomic_DNA"/>
</dbReference>
<evidence type="ECO:0000313" key="3">
    <source>
        <dbReference type="Proteomes" id="UP000028653"/>
    </source>
</evidence>
<dbReference type="InterPro" id="IPR009506">
    <property type="entry name" value="YjiS-like"/>
</dbReference>
<evidence type="ECO:0000259" key="1">
    <source>
        <dbReference type="Pfam" id="PF06568"/>
    </source>
</evidence>
<dbReference type="Proteomes" id="UP000028653">
    <property type="component" value="Unassembled WGS sequence"/>
</dbReference>
<comment type="caution">
    <text evidence="2">The sequence shown here is derived from an EMBL/GenBank/DDBJ whole genome shotgun (WGS) entry which is preliminary data.</text>
</comment>
<dbReference type="RefSeq" id="WP_072011222.1">
    <property type="nucleotide sequence ID" value="NZ_JMPI01000070.1"/>
</dbReference>
<sequence length="57" mass="7004">MGFEENRPHKPFYGFVMIYQYFRQRRLLRQTERTLKGLSKEQLKDIGLTTDDISHWK</sequence>